<dbReference type="PROSITE" id="PS00463">
    <property type="entry name" value="ZN2_CY6_FUNGAL_1"/>
    <property type="match status" value="1"/>
</dbReference>
<keyword evidence="2" id="KW-0862">Zinc</keyword>
<dbReference type="Pfam" id="PF11951">
    <property type="entry name" value="Fungal_trans_2"/>
    <property type="match status" value="1"/>
</dbReference>
<dbReference type="EMBL" id="QVQW01000011">
    <property type="protein sequence ID" value="RKU46892.1"/>
    <property type="molecule type" value="Genomic_DNA"/>
</dbReference>
<dbReference type="InterPro" id="IPR021858">
    <property type="entry name" value="Fun_TF"/>
</dbReference>
<evidence type="ECO:0000259" key="8">
    <source>
        <dbReference type="PROSITE" id="PS50048"/>
    </source>
</evidence>
<evidence type="ECO:0000256" key="6">
    <source>
        <dbReference type="ARBA" id="ARBA00023242"/>
    </source>
</evidence>
<dbReference type="InterPro" id="IPR001138">
    <property type="entry name" value="Zn2Cys6_DnaBD"/>
</dbReference>
<evidence type="ECO:0000313" key="10">
    <source>
        <dbReference type="Proteomes" id="UP000275385"/>
    </source>
</evidence>
<dbReference type="PROSITE" id="PS50048">
    <property type="entry name" value="ZN2_CY6_FUNGAL_2"/>
    <property type="match status" value="1"/>
</dbReference>
<dbReference type="SMART" id="SM00066">
    <property type="entry name" value="GAL4"/>
    <property type="match status" value="1"/>
</dbReference>
<evidence type="ECO:0000256" key="5">
    <source>
        <dbReference type="ARBA" id="ARBA00023163"/>
    </source>
</evidence>
<keyword evidence="3" id="KW-0805">Transcription regulation</keyword>
<dbReference type="OrthoDB" id="648861at2759"/>
<dbReference type="GO" id="GO:0005634">
    <property type="term" value="C:nucleus"/>
    <property type="evidence" value="ECO:0007669"/>
    <property type="project" value="UniProtKB-SubCell"/>
</dbReference>
<dbReference type="GO" id="GO:0003677">
    <property type="term" value="F:DNA binding"/>
    <property type="evidence" value="ECO:0007669"/>
    <property type="project" value="UniProtKB-KW"/>
</dbReference>
<dbReference type="GO" id="GO:0000981">
    <property type="term" value="F:DNA-binding transcription factor activity, RNA polymerase II-specific"/>
    <property type="evidence" value="ECO:0007669"/>
    <property type="project" value="InterPro"/>
</dbReference>
<keyword evidence="5" id="KW-0804">Transcription</keyword>
<dbReference type="CDD" id="cd00067">
    <property type="entry name" value="GAL4"/>
    <property type="match status" value="1"/>
</dbReference>
<feature type="compositionally biased region" description="Basic and acidic residues" evidence="7">
    <location>
        <begin position="1"/>
        <end position="11"/>
    </location>
</feature>
<comment type="caution">
    <text evidence="9">The sequence shown here is derived from an EMBL/GenBank/DDBJ whole genome shotgun (WGS) entry which is preliminary data.</text>
</comment>
<name>A0A420YGA4_9PEZI</name>
<dbReference type="PANTHER" id="PTHR37534:SF46">
    <property type="entry name" value="ZN(II)2CYS6 TRANSCRIPTION FACTOR (EUROFUNG)"/>
    <property type="match status" value="1"/>
</dbReference>
<dbReference type="AlphaFoldDB" id="A0A420YGA4"/>
<protein>
    <recommendedName>
        <fullName evidence="8">Zn(2)-C6 fungal-type domain-containing protein</fullName>
    </recommendedName>
</protein>
<evidence type="ECO:0000256" key="1">
    <source>
        <dbReference type="ARBA" id="ARBA00004123"/>
    </source>
</evidence>
<dbReference type="InterPro" id="IPR036864">
    <property type="entry name" value="Zn2-C6_fun-type_DNA-bd_sf"/>
</dbReference>
<evidence type="ECO:0000313" key="9">
    <source>
        <dbReference type="EMBL" id="RKU46892.1"/>
    </source>
</evidence>
<gene>
    <name evidence="9" type="ORF">DL546_000303</name>
</gene>
<organism evidence="9 10">
    <name type="scientific">Coniochaeta pulveracea</name>
    <dbReference type="NCBI Taxonomy" id="177199"/>
    <lineage>
        <taxon>Eukaryota</taxon>
        <taxon>Fungi</taxon>
        <taxon>Dikarya</taxon>
        <taxon>Ascomycota</taxon>
        <taxon>Pezizomycotina</taxon>
        <taxon>Sordariomycetes</taxon>
        <taxon>Sordariomycetidae</taxon>
        <taxon>Coniochaetales</taxon>
        <taxon>Coniochaetaceae</taxon>
        <taxon>Coniochaeta</taxon>
    </lineage>
</organism>
<dbReference type="GO" id="GO:0008270">
    <property type="term" value="F:zinc ion binding"/>
    <property type="evidence" value="ECO:0007669"/>
    <property type="project" value="InterPro"/>
</dbReference>
<feature type="domain" description="Zn(2)-C6 fungal-type" evidence="8">
    <location>
        <begin position="48"/>
        <end position="78"/>
    </location>
</feature>
<sequence length="754" mass="84425">MPSRGGDRASEPGEQFQESPEPTQASSTTVTRSSRAGLGRSGPRSRSGCVTCKQRRVRCDEVHPVCGHCTRLQLVCRYKSPSFGQRWRQQSQPPNGQEAAAAAGRDSNSPPLSGSAQLSLARYNRQKAQQNALPETPPAAFAPLHSRSGYATPTSNQYNLLLPGVQQRRFDFSDIFSDLNASWAGETLCMLPDSQEPSGMESSFPLASFSGVESHFGTFTGLMDLDNAAPLTAQEEEQLERPRPNRPVKRRGTIETLASIPPEGVVQDGCHVPLGNHDSTQLIQLFRKIVQPPAAILIGGFERWRRLQHYLCQLSEHSRAVRSSLLCVIELLLMDDDVAREHKPDSEACMKRILERHAAACDEIRSKTSKHADLKPKTKEHLLAAIFLLSWFEVIRDQDARSDLFPRHLADIIITGDTAWSRYSQQLLSWLNTLDSKASHLGGEHLLSPKCLEVVSHFPTKITSALDHGETGKDPDDSEFAVSDMSPCDYSHHSPEDVTSHSPSLSTCQVKQVVLNTILQPALEWYLTSQSYCRRISTHDKHHRKRFTSDDEYEVITACKGLESALFELWEYRPAVISLDAKQLGAIVAPDIAKRLEEIFSVYLASFWILFVYLHRVSWWNLPHSALATRALAEVWQDMQRAYGEEVNGPLRKVIHPSLLWPLFLFGSECPDQSQRTWAIEQLEALGEAKPVLQSEEVDSETLPPFKLSSGATRNAKRAAALLRELIKEQNAKQARVDDRDLSMRMFGCYFSIV</sequence>
<evidence type="ECO:0000256" key="4">
    <source>
        <dbReference type="ARBA" id="ARBA00023125"/>
    </source>
</evidence>
<accession>A0A420YGA4</accession>
<comment type="subcellular location">
    <subcellularLocation>
        <location evidence="1">Nucleus</location>
    </subcellularLocation>
</comment>
<evidence type="ECO:0000256" key="2">
    <source>
        <dbReference type="ARBA" id="ARBA00022833"/>
    </source>
</evidence>
<feature type="region of interest" description="Disordered" evidence="7">
    <location>
        <begin position="1"/>
        <end position="50"/>
    </location>
</feature>
<feature type="compositionally biased region" description="Polar residues" evidence="7">
    <location>
        <begin position="106"/>
        <end position="118"/>
    </location>
</feature>
<proteinExistence type="predicted"/>
<reference evidence="9 10" key="1">
    <citation type="submission" date="2018-08" db="EMBL/GenBank/DDBJ databases">
        <title>Draft genome of the lignicolous fungus Coniochaeta pulveracea.</title>
        <authorList>
            <person name="Borstlap C.J."/>
            <person name="De Witt R.N."/>
            <person name="Botha A."/>
            <person name="Volschenk H."/>
        </authorList>
    </citation>
    <scope>NUCLEOTIDE SEQUENCE [LARGE SCALE GENOMIC DNA]</scope>
    <source>
        <strain evidence="9 10">CAB683</strain>
    </source>
</reference>
<dbReference type="Proteomes" id="UP000275385">
    <property type="component" value="Unassembled WGS sequence"/>
</dbReference>
<keyword evidence="6" id="KW-0539">Nucleus</keyword>
<dbReference type="PANTHER" id="PTHR37534">
    <property type="entry name" value="TRANSCRIPTIONAL ACTIVATOR PROTEIN UGA3"/>
    <property type="match status" value="1"/>
</dbReference>
<dbReference type="Pfam" id="PF00172">
    <property type="entry name" value="Zn_clus"/>
    <property type="match status" value="1"/>
</dbReference>
<evidence type="ECO:0000256" key="7">
    <source>
        <dbReference type="SAM" id="MobiDB-lite"/>
    </source>
</evidence>
<feature type="region of interest" description="Disordered" evidence="7">
    <location>
        <begin position="85"/>
        <end position="148"/>
    </location>
</feature>
<dbReference type="STRING" id="177199.A0A420YGA4"/>
<keyword evidence="4" id="KW-0238">DNA-binding</keyword>
<evidence type="ECO:0000256" key="3">
    <source>
        <dbReference type="ARBA" id="ARBA00023015"/>
    </source>
</evidence>
<feature type="compositionally biased region" description="Low complexity" evidence="7">
    <location>
        <begin position="23"/>
        <end position="48"/>
    </location>
</feature>
<keyword evidence="10" id="KW-1185">Reference proteome</keyword>
<dbReference type="SUPFAM" id="SSF57701">
    <property type="entry name" value="Zn2/Cys6 DNA-binding domain"/>
    <property type="match status" value="1"/>
</dbReference>
<dbReference type="Gene3D" id="4.10.240.10">
    <property type="entry name" value="Zn(2)-C6 fungal-type DNA-binding domain"/>
    <property type="match status" value="1"/>
</dbReference>